<evidence type="ECO:0000256" key="4">
    <source>
        <dbReference type="SAM" id="Phobius"/>
    </source>
</evidence>
<dbReference type="InterPro" id="IPR001304">
    <property type="entry name" value="C-type_lectin-like"/>
</dbReference>
<keyword evidence="4" id="KW-1133">Transmembrane helix</keyword>
<dbReference type="GO" id="GO:0030246">
    <property type="term" value="F:carbohydrate binding"/>
    <property type="evidence" value="ECO:0007669"/>
    <property type="project" value="UniProtKB-KW"/>
</dbReference>
<dbReference type="EMBL" id="JAHDVG010000475">
    <property type="protein sequence ID" value="KAH1176432.1"/>
    <property type="molecule type" value="Genomic_DNA"/>
</dbReference>
<dbReference type="InterPro" id="IPR016186">
    <property type="entry name" value="C-type_lectin-like/link_sf"/>
</dbReference>
<evidence type="ECO:0000256" key="1">
    <source>
        <dbReference type="ARBA" id="ARBA00022734"/>
    </source>
</evidence>
<evidence type="ECO:0000256" key="3">
    <source>
        <dbReference type="SAM" id="Coils"/>
    </source>
</evidence>
<keyword evidence="4" id="KW-0812">Transmembrane</keyword>
<gene>
    <name evidence="6" type="ORF">KIL84_021166</name>
</gene>
<dbReference type="InterPro" id="IPR050111">
    <property type="entry name" value="C-type_lectin/snaclec_domain"/>
</dbReference>
<sequence>MSVRRLSEGNQRAGGKLEKSHLNSRVVTGAIGDGRPINLSRPAKFTLRHKQKCEESDRMQLKEQEAEMASGRSGSAWLQFPRSPKGAPKSILTLYVLHAVSFMLWTVLLAVAIAKYAEMSKELEQMRTEQSVLRANDSEMAKQLGMLHFNQSAMRSTGEELAKELERLQLDQAMLRVKVFGDLAKAKHDRDDIRAETYKILGATQKGNGTFRCQPGWEQYRGRCYFFSTSTQRWQAARSSCLSHAADLVVINDKMEQNYLATKADSVRHWIGFTDQATEGVWHWVDNTPVAFTFWASGEPNNMYSFHVRNEDCAHLHEDGQWNDEPCNLHYRWICEKAGSA</sequence>
<dbReference type="InterPro" id="IPR018378">
    <property type="entry name" value="C-type_lectin_CS"/>
</dbReference>
<dbReference type="SUPFAM" id="SSF56436">
    <property type="entry name" value="C-type lectin-like"/>
    <property type="match status" value="1"/>
</dbReference>
<organism evidence="6 7">
    <name type="scientific">Mauremys mutica</name>
    <name type="common">yellowpond turtle</name>
    <dbReference type="NCBI Taxonomy" id="74926"/>
    <lineage>
        <taxon>Eukaryota</taxon>
        <taxon>Metazoa</taxon>
        <taxon>Chordata</taxon>
        <taxon>Craniata</taxon>
        <taxon>Vertebrata</taxon>
        <taxon>Euteleostomi</taxon>
        <taxon>Archelosauria</taxon>
        <taxon>Testudinata</taxon>
        <taxon>Testudines</taxon>
        <taxon>Cryptodira</taxon>
        <taxon>Durocryptodira</taxon>
        <taxon>Testudinoidea</taxon>
        <taxon>Geoemydidae</taxon>
        <taxon>Geoemydinae</taxon>
        <taxon>Mauremys</taxon>
    </lineage>
</organism>
<dbReference type="CDD" id="cd03590">
    <property type="entry name" value="CLECT_DC-SIGN_like"/>
    <property type="match status" value="1"/>
</dbReference>
<comment type="caution">
    <text evidence="6">The sequence shown here is derived from an EMBL/GenBank/DDBJ whole genome shotgun (WGS) entry which is preliminary data.</text>
</comment>
<proteinExistence type="predicted"/>
<name>A0A9D3XBE2_9SAUR</name>
<dbReference type="InterPro" id="IPR033989">
    <property type="entry name" value="CD209-like_CTLD"/>
</dbReference>
<evidence type="ECO:0000259" key="5">
    <source>
        <dbReference type="PROSITE" id="PS50041"/>
    </source>
</evidence>
<keyword evidence="7" id="KW-1185">Reference proteome</keyword>
<evidence type="ECO:0000313" key="7">
    <source>
        <dbReference type="Proteomes" id="UP000827986"/>
    </source>
</evidence>
<dbReference type="Gene3D" id="3.10.100.10">
    <property type="entry name" value="Mannose-Binding Protein A, subunit A"/>
    <property type="match status" value="1"/>
</dbReference>
<feature type="transmembrane region" description="Helical" evidence="4">
    <location>
        <begin position="92"/>
        <end position="117"/>
    </location>
</feature>
<keyword evidence="3" id="KW-0175">Coiled coil</keyword>
<evidence type="ECO:0000256" key="2">
    <source>
        <dbReference type="ARBA" id="ARBA00023157"/>
    </source>
</evidence>
<accession>A0A9D3XBE2</accession>
<keyword evidence="1" id="KW-0430">Lectin</keyword>
<dbReference type="PROSITE" id="PS00615">
    <property type="entry name" value="C_TYPE_LECTIN_1"/>
    <property type="match status" value="1"/>
</dbReference>
<dbReference type="PROSITE" id="PS50041">
    <property type="entry name" value="C_TYPE_LECTIN_2"/>
    <property type="match status" value="1"/>
</dbReference>
<protein>
    <recommendedName>
        <fullName evidence="5">C-type lectin domain-containing protein</fullName>
    </recommendedName>
</protein>
<dbReference type="Pfam" id="PF00059">
    <property type="entry name" value="Lectin_C"/>
    <property type="match status" value="1"/>
</dbReference>
<dbReference type="AlphaFoldDB" id="A0A9D3XBE2"/>
<dbReference type="SMART" id="SM00034">
    <property type="entry name" value="CLECT"/>
    <property type="match status" value="1"/>
</dbReference>
<feature type="coiled-coil region" evidence="3">
    <location>
        <begin position="109"/>
        <end position="136"/>
    </location>
</feature>
<keyword evidence="4" id="KW-0472">Membrane</keyword>
<dbReference type="PANTHER" id="PTHR22803">
    <property type="entry name" value="MANNOSE, PHOSPHOLIPASE, LECTIN RECEPTOR RELATED"/>
    <property type="match status" value="1"/>
</dbReference>
<evidence type="ECO:0000313" key="6">
    <source>
        <dbReference type="EMBL" id="KAH1176432.1"/>
    </source>
</evidence>
<feature type="domain" description="C-type lectin" evidence="5">
    <location>
        <begin position="220"/>
        <end position="336"/>
    </location>
</feature>
<dbReference type="Proteomes" id="UP000827986">
    <property type="component" value="Unassembled WGS sequence"/>
</dbReference>
<keyword evidence="2" id="KW-1015">Disulfide bond</keyword>
<dbReference type="InterPro" id="IPR016187">
    <property type="entry name" value="CTDL_fold"/>
</dbReference>
<reference evidence="6" key="1">
    <citation type="submission" date="2021-09" db="EMBL/GenBank/DDBJ databases">
        <title>The genome of Mauremys mutica provides insights into the evolution of semi-aquatic lifestyle.</title>
        <authorList>
            <person name="Gong S."/>
            <person name="Gao Y."/>
        </authorList>
    </citation>
    <scope>NUCLEOTIDE SEQUENCE</scope>
    <source>
        <strain evidence="6">MM-2020</strain>
        <tissue evidence="6">Muscle</tissue>
    </source>
</reference>